<proteinExistence type="predicted"/>
<protein>
    <submittedName>
        <fullName evidence="1">NADH dehydrogenase subunit 4L</fullName>
    </submittedName>
</protein>
<reference evidence="1" key="1">
    <citation type="journal article" date="2013" name="PLoS ONE">
        <title>The Complete Mitochondrial Genome of the Land Snail Cornu aspersum (Helicidae: Mollusca): Intra-Specific Divergence of Protein-Coding Genes and Phylogenetic Considerations within Euthyneura.</title>
        <authorList>
            <person name="Gaitan-Espitia J.D."/>
            <person name="Nespolo R.F."/>
            <person name="Opazo J.C."/>
        </authorList>
    </citation>
    <scope>NUCLEOTIDE SEQUENCE</scope>
    <source>
        <tissue evidence="1">Hepatopancreas</tissue>
    </source>
</reference>
<organism evidence="1">
    <name type="scientific">Cornu aspersum</name>
    <name type="common">Brown garden snail</name>
    <name type="synonym">Helix aspersa</name>
    <dbReference type="NCBI Taxonomy" id="6535"/>
    <lineage>
        <taxon>Eukaryota</taxon>
        <taxon>Metazoa</taxon>
        <taxon>Spiralia</taxon>
        <taxon>Lophotrochozoa</taxon>
        <taxon>Mollusca</taxon>
        <taxon>Gastropoda</taxon>
        <taxon>Heterobranchia</taxon>
        <taxon>Euthyneura</taxon>
        <taxon>Panpulmonata</taxon>
        <taxon>Eupulmonata</taxon>
        <taxon>Stylommatophora</taxon>
        <taxon>Helicina</taxon>
        <taxon>Helicoidea</taxon>
        <taxon>Helicidae</taxon>
        <taxon>Cornu</taxon>
        <taxon>Cornu</taxon>
    </lineage>
</organism>
<sequence>MFFTLIFCSTRFFSVVIFLYKTFSYSITSKISDINVFYIVYRFICNLSMYFKINRCSFIFMLCCYWRSFSFNIISKGKTTLWEWSCF</sequence>
<accession>S4SA17</accession>
<gene>
    <name evidence="1" type="primary">ND4L</name>
</gene>
<keyword evidence="1" id="KW-0496">Mitochondrion</keyword>
<name>S4SA17_CORAP</name>
<geneLocation type="mitochondrion" evidence="1"/>
<dbReference type="AlphaFoldDB" id="S4SA17"/>
<evidence type="ECO:0000313" key="1">
    <source>
        <dbReference type="EMBL" id="AFK27967.1"/>
    </source>
</evidence>
<dbReference type="EMBL" id="JQ417196">
    <property type="protein sequence ID" value="AFK27967.1"/>
    <property type="molecule type" value="Genomic_DNA"/>
</dbReference>